<keyword evidence="3" id="KW-1185">Reference proteome</keyword>
<feature type="signal peptide" evidence="1">
    <location>
        <begin position="1"/>
        <end position="21"/>
    </location>
</feature>
<evidence type="ECO:0000313" key="3">
    <source>
        <dbReference type="Proteomes" id="UP000075583"/>
    </source>
</evidence>
<accession>A0A150X7I0</accession>
<organism evidence="2 3">
    <name type="scientific">Roseivirga ehrenbergii (strain DSM 102268 / JCM 13514 / KCTC 12282 / NCIMB 14502 / KMM 6017)</name>
    <dbReference type="NCBI Taxonomy" id="279360"/>
    <lineage>
        <taxon>Bacteria</taxon>
        <taxon>Pseudomonadati</taxon>
        <taxon>Bacteroidota</taxon>
        <taxon>Cytophagia</taxon>
        <taxon>Cytophagales</taxon>
        <taxon>Roseivirgaceae</taxon>
        <taxon>Roseivirga</taxon>
    </lineage>
</organism>
<dbReference type="AlphaFoldDB" id="A0A150X7I0"/>
<feature type="chain" id="PRO_5007574277" evidence="1">
    <location>
        <begin position="22"/>
        <end position="285"/>
    </location>
</feature>
<dbReference type="EMBL" id="LQZQ01000045">
    <property type="protein sequence ID" value="KYG74646.1"/>
    <property type="molecule type" value="Genomic_DNA"/>
</dbReference>
<dbReference type="OrthoDB" id="1065092at2"/>
<keyword evidence="1" id="KW-0732">Signal</keyword>
<protein>
    <submittedName>
        <fullName evidence="2">Uncharacterized protein</fullName>
    </submittedName>
</protein>
<sequence>MRNIKYLIILVAIISTNLSIAQENEIATIENVISETGTEIVEGTSAAQQDPEEVKGEWNANFDVTVVSRFIWRGLILGDYPSIQPSVTFSKGNFFVGTWASYSLASAERGGAASGQVAAAENYKEIIPYIGYSFKAGEESKLDLMVLTHYNPNVGGFFDFNNTPVGGGPALTNRVELRAVYNVGKLDFFGGWDFYNDPSENSSLYLETGYTFDFSNGVKGRPFISGVANDNYYTTDGKADITQVGWYTSKSFSIGEEVSLSVKADMVYNPDRDQFNAAFGATFKF</sequence>
<evidence type="ECO:0000313" key="2">
    <source>
        <dbReference type="EMBL" id="KYG74646.1"/>
    </source>
</evidence>
<comment type="caution">
    <text evidence="2">The sequence shown here is derived from an EMBL/GenBank/DDBJ whole genome shotgun (WGS) entry which is preliminary data.</text>
</comment>
<dbReference type="STRING" id="279360.MB14_05420"/>
<proteinExistence type="predicted"/>
<evidence type="ECO:0000256" key="1">
    <source>
        <dbReference type="SAM" id="SignalP"/>
    </source>
</evidence>
<gene>
    <name evidence="2" type="ORF">MB14_05420</name>
</gene>
<reference evidence="2" key="1">
    <citation type="submission" date="2016-01" db="EMBL/GenBank/DDBJ databases">
        <title>Genome sequencing of Roseivirga ehrenbergii KMM 6017.</title>
        <authorList>
            <person name="Selvaratnam C."/>
            <person name="Thevarajoo S."/>
            <person name="Goh K.M."/>
            <person name="Ee R."/>
            <person name="Chan K.-G."/>
            <person name="Chong C.S."/>
        </authorList>
    </citation>
    <scope>NUCLEOTIDE SEQUENCE [LARGE SCALE GENOMIC DNA]</scope>
    <source>
        <strain evidence="2">KMM 6017</strain>
    </source>
</reference>
<name>A0A150X7I0_ROSEK</name>
<dbReference type="Proteomes" id="UP000075583">
    <property type="component" value="Unassembled WGS sequence"/>
</dbReference>
<dbReference type="RefSeq" id="WP_062591856.1">
    <property type="nucleotide sequence ID" value="NZ_LQZQ01000045.1"/>
</dbReference>